<dbReference type="PRINTS" id="PR00420">
    <property type="entry name" value="RNGMNOXGNASE"/>
</dbReference>
<keyword evidence="3" id="KW-0560">Oxidoreductase</keyword>
<name>A0A1H4Y7B7_9ACTN</name>
<feature type="domain" description="FAD-binding" evidence="5">
    <location>
        <begin position="2"/>
        <end position="340"/>
    </location>
</feature>
<dbReference type="InterPro" id="IPR002938">
    <property type="entry name" value="FAD-bd"/>
</dbReference>
<accession>A0A1H4Y7B7</accession>
<dbReference type="Gene3D" id="3.50.50.60">
    <property type="entry name" value="FAD/NAD(P)-binding domain"/>
    <property type="match status" value="1"/>
</dbReference>
<protein>
    <submittedName>
        <fullName evidence="6">2-polyprenyl-6-methoxyphenol hydroxylase</fullName>
    </submittedName>
</protein>
<evidence type="ECO:0000313" key="7">
    <source>
        <dbReference type="Proteomes" id="UP000198742"/>
    </source>
</evidence>
<dbReference type="SUPFAM" id="SSF51905">
    <property type="entry name" value="FAD/NAD(P)-binding domain"/>
    <property type="match status" value="1"/>
</dbReference>
<dbReference type="STRING" id="402596.SAMN04489844_3752"/>
<dbReference type="PANTHER" id="PTHR47178:SF5">
    <property type="entry name" value="FAD-BINDING DOMAIN-CONTAINING PROTEIN"/>
    <property type="match status" value="1"/>
</dbReference>
<dbReference type="GO" id="GO:0004497">
    <property type="term" value="F:monooxygenase activity"/>
    <property type="evidence" value="ECO:0007669"/>
    <property type="project" value="UniProtKB-KW"/>
</dbReference>
<keyword evidence="1" id="KW-0285">Flavoprotein</keyword>
<reference evidence="7" key="1">
    <citation type="submission" date="2016-10" db="EMBL/GenBank/DDBJ databases">
        <authorList>
            <person name="Varghese N."/>
            <person name="Submissions S."/>
        </authorList>
    </citation>
    <scope>NUCLEOTIDE SEQUENCE [LARGE SCALE GENOMIC DNA]</scope>
    <source>
        <strain evidence="7">DSM 22017</strain>
    </source>
</reference>
<gene>
    <name evidence="6" type="ORF">SAMN04489844_3752</name>
</gene>
<evidence type="ECO:0000259" key="5">
    <source>
        <dbReference type="Pfam" id="PF01494"/>
    </source>
</evidence>
<dbReference type="Proteomes" id="UP000198742">
    <property type="component" value="Unassembled WGS sequence"/>
</dbReference>
<dbReference type="InterPro" id="IPR036188">
    <property type="entry name" value="FAD/NAD-bd_sf"/>
</dbReference>
<dbReference type="PANTHER" id="PTHR47178">
    <property type="entry name" value="MONOOXYGENASE, FAD-BINDING"/>
    <property type="match status" value="1"/>
</dbReference>
<evidence type="ECO:0000313" key="6">
    <source>
        <dbReference type="EMBL" id="SED13779.1"/>
    </source>
</evidence>
<keyword evidence="4" id="KW-0503">Monooxygenase</keyword>
<dbReference type="GO" id="GO:0071949">
    <property type="term" value="F:FAD binding"/>
    <property type="evidence" value="ECO:0007669"/>
    <property type="project" value="InterPro"/>
</dbReference>
<dbReference type="EMBL" id="FNRT01000002">
    <property type="protein sequence ID" value="SED13779.1"/>
    <property type="molecule type" value="Genomic_DNA"/>
</dbReference>
<organism evidence="6 7">
    <name type="scientific">Nocardioides exalbidus</name>
    <dbReference type="NCBI Taxonomy" id="402596"/>
    <lineage>
        <taxon>Bacteria</taxon>
        <taxon>Bacillati</taxon>
        <taxon>Actinomycetota</taxon>
        <taxon>Actinomycetes</taxon>
        <taxon>Propionibacteriales</taxon>
        <taxon>Nocardioidaceae</taxon>
        <taxon>Nocardioides</taxon>
    </lineage>
</organism>
<dbReference type="Pfam" id="PF01494">
    <property type="entry name" value="FAD_binding_3"/>
    <property type="match status" value="1"/>
</dbReference>
<evidence type="ECO:0000256" key="3">
    <source>
        <dbReference type="ARBA" id="ARBA00023002"/>
    </source>
</evidence>
<dbReference type="OrthoDB" id="3316391at2"/>
<evidence type="ECO:0000256" key="1">
    <source>
        <dbReference type="ARBA" id="ARBA00022630"/>
    </source>
</evidence>
<dbReference type="RefSeq" id="WP_090971024.1">
    <property type="nucleotide sequence ID" value="NZ_FNRT01000002.1"/>
</dbReference>
<evidence type="ECO:0000256" key="4">
    <source>
        <dbReference type="ARBA" id="ARBA00023033"/>
    </source>
</evidence>
<keyword evidence="2" id="KW-0274">FAD</keyword>
<keyword evidence="7" id="KW-1185">Reference proteome</keyword>
<evidence type="ECO:0000256" key="2">
    <source>
        <dbReference type="ARBA" id="ARBA00022827"/>
    </source>
</evidence>
<dbReference type="AlphaFoldDB" id="A0A1H4Y7B7"/>
<proteinExistence type="predicted"/>
<sequence>MRVVVVGAGIGGLALAQGLVRRGLDVVVLERDTDLAHTGGYRLHLGTSAVDSLARELPPMVWQSLRAASAGPESFTAMHLADRQLRLLGRVRPEGGRHMLVGRRPLRVTLATGLGAHVRLGEEATGFVREGSSVRVLTRSGTEVACDLVVAADGVGSAIASQAAGRPTSAPIGLVGLAGRHLDVAAIDRKAPPYLTAGPALAFGPRGVGLFLSRHDPATADVDPGAGPAHIEEPSWIWGLILTRAASERRLPDLVEASARTRGWAPWARHLMSTTPPDQIGTYRFHASDPTAPTFGWPASNVTALGDAVHAMPPTAGQSAATAIEDAADLLGAVDRVTSGAVTLPVALADYHHVVDRRARPRIRESLGPATWVARTSGPAAGMALTAATNLIHGYRTLTRSTT</sequence>